<gene>
    <name evidence="1" type="ORF">PAXRUDRAFT_827202</name>
</gene>
<dbReference type="AlphaFoldDB" id="A0A0D0E8U5"/>
<accession>A0A0D0E8U5</accession>
<sequence length="74" mass="8517">MAIKDNALLPDSLVEFESTRTKLVDVKMQVKAKDSEVNAGMLDLLIFTYIYVEKLRKDREQAIDKKGLLLCRED</sequence>
<reference evidence="1 2" key="1">
    <citation type="submission" date="2014-04" db="EMBL/GenBank/DDBJ databases">
        <authorList>
            <consortium name="DOE Joint Genome Institute"/>
            <person name="Kuo A."/>
            <person name="Kohler A."/>
            <person name="Jargeat P."/>
            <person name="Nagy L.G."/>
            <person name="Floudas D."/>
            <person name="Copeland A."/>
            <person name="Barry K.W."/>
            <person name="Cichocki N."/>
            <person name="Veneault-Fourrey C."/>
            <person name="LaButti K."/>
            <person name="Lindquist E.A."/>
            <person name="Lipzen A."/>
            <person name="Lundell T."/>
            <person name="Morin E."/>
            <person name="Murat C."/>
            <person name="Sun H."/>
            <person name="Tunlid A."/>
            <person name="Henrissat B."/>
            <person name="Grigoriev I.V."/>
            <person name="Hibbett D.S."/>
            <person name="Martin F."/>
            <person name="Nordberg H.P."/>
            <person name="Cantor M.N."/>
            <person name="Hua S.X."/>
        </authorList>
    </citation>
    <scope>NUCLEOTIDE SEQUENCE [LARGE SCALE GENOMIC DNA]</scope>
    <source>
        <strain evidence="1 2">Ve08.2h10</strain>
    </source>
</reference>
<dbReference type="OrthoDB" id="3360976at2759"/>
<dbReference type="Proteomes" id="UP000054538">
    <property type="component" value="Unassembled WGS sequence"/>
</dbReference>
<dbReference type="EMBL" id="KN825054">
    <property type="protein sequence ID" value="KIK95240.1"/>
    <property type="molecule type" value="Genomic_DNA"/>
</dbReference>
<organism evidence="1 2">
    <name type="scientific">Paxillus rubicundulus Ve08.2h10</name>
    <dbReference type="NCBI Taxonomy" id="930991"/>
    <lineage>
        <taxon>Eukaryota</taxon>
        <taxon>Fungi</taxon>
        <taxon>Dikarya</taxon>
        <taxon>Basidiomycota</taxon>
        <taxon>Agaricomycotina</taxon>
        <taxon>Agaricomycetes</taxon>
        <taxon>Agaricomycetidae</taxon>
        <taxon>Boletales</taxon>
        <taxon>Paxilineae</taxon>
        <taxon>Paxillaceae</taxon>
        <taxon>Paxillus</taxon>
    </lineage>
</organism>
<proteinExistence type="predicted"/>
<dbReference type="HOGENOM" id="CLU_2688510_0_0_1"/>
<evidence type="ECO:0000313" key="1">
    <source>
        <dbReference type="EMBL" id="KIK95240.1"/>
    </source>
</evidence>
<keyword evidence="2" id="KW-1185">Reference proteome</keyword>
<protein>
    <submittedName>
        <fullName evidence="1">Uncharacterized protein</fullName>
    </submittedName>
</protein>
<name>A0A0D0E8U5_9AGAM</name>
<reference evidence="2" key="2">
    <citation type="submission" date="2015-01" db="EMBL/GenBank/DDBJ databases">
        <title>Evolutionary Origins and Diversification of the Mycorrhizal Mutualists.</title>
        <authorList>
            <consortium name="DOE Joint Genome Institute"/>
            <consortium name="Mycorrhizal Genomics Consortium"/>
            <person name="Kohler A."/>
            <person name="Kuo A."/>
            <person name="Nagy L.G."/>
            <person name="Floudas D."/>
            <person name="Copeland A."/>
            <person name="Barry K.W."/>
            <person name="Cichocki N."/>
            <person name="Veneault-Fourrey C."/>
            <person name="LaButti K."/>
            <person name="Lindquist E.A."/>
            <person name="Lipzen A."/>
            <person name="Lundell T."/>
            <person name="Morin E."/>
            <person name="Murat C."/>
            <person name="Riley R."/>
            <person name="Ohm R."/>
            <person name="Sun H."/>
            <person name="Tunlid A."/>
            <person name="Henrissat B."/>
            <person name="Grigoriev I.V."/>
            <person name="Hibbett D.S."/>
            <person name="Martin F."/>
        </authorList>
    </citation>
    <scope>NUCLEOTIDE SEQUENCE [LARGE SCALE GENOMIC DNA]</scope>
    <source>
        <strain evidence="2">Ve08.2h10</strain>
    </source>
</reference>
<dbReference type="InParanoid" id="A0A0D0E8U5"/>
<evidence type="ECO:0000313" key="2">
    <source>
        <dbReference type="Proteomes" id="UP000054538"/>
    </source>
</evidence>